<sequence length="197" mass="22295">MNGLSPQLNDVQAQVDAYCHPNIQAARRSCFGFFSNASTFSILSEPDQFSLENQEELACGKESETMLETLAQSVELIDTTILASKGSDFHFLQRYSQECLDTLTGWIDSLYLAHIKSSSQPIKLRPPTVELVKSVLSLFKLIRLFLSKSDTNTTNKPPSIIKHRMISDEFDEFACSIKQFRVSMQHFALEFVQPPQH</sequence>
<keyword evidence="2" id="KW-1185">Reference proteome</keyword>
<gene>
    <name evidence="1" type="ORF">PtA15_10A478</name>
</gene>
<reference evidence="1" key="1">
    <citation type="submission" date="2022-10" db="EMBL/GenBank/DDBJ databases">
        <title>Puccinia triticina Genome sequencing and assembly.</title>
        <authorList>
            <person name="Li C."/>
        </authorList>
    </citation>
    <scope>NUCLEOTIDE SEQUENCE</scope>
    <source>
        <strain evidence="1">Pt15</strain>
    </source>
</reference>
<dbReference type="PANTHER" id="PTHR33069">
    <property type="entry name" value="CHROMOSOME 7, WHOLE GENOME SHOTGUN SEQUENCE-RELATED"/>
    <property type="match status" value="1"/>
</dbReference>
<name>A0ABY7CWM6_9BASI</name>
<proteinExistence type="predicted"/>
<dbReference type="EMBL" id="CP110430">
    <property type="protein sequence ID" value="WAQ89055.1"/>
    <property type="molecule type" value="Genomic_DNA"/>
</dbReference>
<accession>A0ABY7CWM6</accession>
<protein>
    <submittedName>
        <fullName evidence="1">Uncharacterized protein</fullName>
    </submittedName>
</protein>
<dbReference type="Proteomes" id="UP001164743">
    <property type="component" value="Chromosome 10A"/>
</dbReference>
<dbReference type="RefSeq" id="XP_053024610.1">
    <property type="nucleotide sequence ID" value="XM_053160657.1"/>
</dbReference>
<organism evidence="1 2">
    <name type="scientific">Puccinia triticina</name>
    <dbReference type="NCBI Taxonomy" id="208348"/>
    <lineage>
        <taxon>Eukaryota</taxon>
        <taxon>Fungi</taxon>
        <taxon>Dikarya</taxon>
        <taxon>Basidiomycota</taxon>
        <taxon>Pucciniomycotina</taxon>
        <taxon>Pucciniomycetes</taxon>
        <taxon>Pucciniales</taxon>
        <taxon>Pucciniaceae</taxon>
        <taxon>Puccinia</taxon>
    </lineage>
</organism>
<dbReference type="GeneID" id="77801552"/>
<dbReference type="PANTHER" id="PTHR33069:SF3">
    <property type="entry name" value="DYNEIN HEAVY CHAIN TAIL DOMAIN-CONTAINING PROTEIN"/>
    <property type="match status" value="1"/>
</dbReference>
<evidence type="ECO:0000313" key="2">
    <source>
        <dbReference type="Proteomes" id="UP001164743"/>
    </source>
</evidence>
<evidence type="ECO:0000313" key="1">
    <source>
        <dbReference type="EMBL" id="WAQ89055.1"/>
    </source>
</evidence>